<dbReference type="GO" id="GO:0005829">
    <property type="term" value="C:cytosol"/>
    <property type="evidence" value="ECO:0007669"/>
    <property type="project" value="TreeGrafter"/>
</dbReference>
<dbReference type="GO" id="GO:0017102">
    <property type="term" value="C:methionyl glutamyl tRNA synthetase complex"/>
    <property type="evidence" value="ECO:0007669"/>
    <property type="project" value="TreeGrafter"/>
</dbReference>
<dbReference type="InterPro" id="IPR050132">
    <property type="entry name" value="Gln/Glu-tRNA_Ligase"/>
</dbReference>
<evidence type="ECO:0000256" key="3">
    <source>
        <dbReference type="ARBA" id="ARBA00022840"/>
    </source>
</evidence>
<evidence type="ECO:0000256" key="4">
    <source>
        <dbReference type="ARBA" id="ARBA00022917"/>
    </source>
</evidence>
<evidence type="ECO:0000256" key="2">
    <source>
        <dbReference type="ARBA" id="ARBA00022741"/>
    </source>
</evidence>
<dbReference type="EMBL" id="GBRH01229898">
    <property type="protein sequence ID" value="JAD67997.1"/>
    <property type="molecule type" value="Transcribed_RNA"/>
</dbReference>
<dbReference type="PANTHER" id="PTHR43097">
    <property type="entry name" value="GLUTAMINE-TRNA LIGASE"/>
    <property type="match status" value="1"/>
</dbReference>
<dbReference type="GO" id="GO:0006424">
    <property type="term" value="P:glutamyl-tRNA aminoacylation"/>
    <property type="evidence" value="ECO:0007669"/>
    <property type="project" value="TreeGrafter"/>
</dbReference>
<dbReference type="InterPro" id="IPR020061">
    <property type="entry name" value="Glu_tRNA_lig_a-bdl"/>
</dbReference>
<proteinExistence type="predicted"/>
<keyword evidence="4" id="KW-0648">Protein biosynthesis</keyword>
<organism evidence="7">
    <name type="scientific">Arundo donax</name>
    <name type="common">Giant reed</name>
    <name type="synonym">Donax arundinaceus</name>
    <dbReference type="NCBI Taxonomy" id="35708"/>
    <lineage>
        <taxon>Eukaryota</taxon>
        <taxon>Viridiplantae</taxon>
        <taxon>Streptophyta</taxon>
        <taxon>Embryophyta</taxon>
        <taxon>Tracheophyta</taxon>
        <taxon>Spermatophyta</taxon>
        <taxon>Magnoliopsida</taxon>
        <taxon>Liliopsida</taxon>
        <taxon>Poales</taxon>
        <taxon>Poaceae</taxon>
        <taxon>PACMAD clade</taxon>
        <taxon>Arundinoideae</taxon>
        <taxon>Arundineae</taxon>
        <taxon>Arundo</taxon>
    </lineage>
</organism>
<protein>
    <submittedName>
        <fullName evidence="7">Glutamyl-tRNA synthetase, cytoplasmic</fullName>
    </submittedName>
</protein>
<evidence type="ECO:0000256" key="5">
    <source>
        <dbReference type="ARBA" id="ARBA00023146"/>
    </source>
</evidence>
<dbReference type="Gene3D" id="1.10.1160.10">
    <property type="entry name" value="Glutamyl-trna Synthetase, Domain 2"/>
    <property type="match status" value="1"/>
</dbReference>
<dbReference type="Pfam" id="PF00749">
    <property type="entry name" value="tRNA-synt_1c"/>
    <property type="match status" value="1"/>
</dbReference>
<sequence length="93" mass="10835">MVYTILSKHSLRWFVEHKKVDGWTDPRFPTIQGIVRRGLKIEALIEFILEQGASKNINLMEWDKLWTINKKIIDPVCARHTAVLRPACALDSY</sequence>
<dbReference type="GO" id="GO:0005524">
    <property type="term" value="F:ATP binding"/>
    <property type="evidence" value="ECO:0007669"/>
    <property type="project" value="UniProtKB-KW"/>
</dbReference>
<dbReference type="InterPro" id="IPR020058">
    <property type="entry name" value="Glu/Gln-tRNA-synth_Ib_cat-dom"/>
</dbReference>
<evidence type="ECO:0000313" key="7">
    <source>
        <dbReference type="EMBL" id="JAD67997.1"/>
    </source>
</evidence>
<dbReference type="FunFam" id="1.10.1160.10:FF:000001">
    <property type="entry name" value="Glutamine--tRNA ligase"/>
    <property type="match status" value="1"/>
</dbReference>
<name>A0A0A9C918_ARUDO</name>
<feature type="domain" description="Glutamyl/glutaminyl-tRNA synthetase class Ib catalytic" evidence="6">
    <location>
        <begin position="3"/>
        <end position="74"/>
    </location>
</feature>
<evidence type="ECO:0000259" key="6">
    <source>
        <dbReference type="Pfam" id="PF00749"/>
    </source>
</evidence>
<evidence type="ECO:0000256" key="1">
    <source>
        <dbReference type="ARBA" id="ARBA00022598"/>
    </source>
</evidence>
<dbReference type="AlphaFoldDB" id="A0A0A9C918"/>
<keyword evidence="1" id="KW-0436">Ligase</keyword>
<keyword evidence="5 7" id="KW-0030">Aminoacyl-tRNA synthetase</keyword>
<dbReference type="PANTHER" id="PTHR43097:SF12">
    <property type="entry name" value="GLUTAMATE--TRNA LIGASE"/>
    <property type="match status" value="1"/>
</dbReference>
<dbReference type="GO" id="GO:0004818">
    <property type="term" value="F:glutamate-tRNA ligase activity"/>
    <property type="evidence" value="ECO:0007669"/>
    <property type="project" value="TreeGrafter"/>
</dbReference>
<reference evidence="7" key="1">
    <citation type="submission" date="2014-09" db="EMBL/GenBank/DDBJ databases">
        <authorList>
            <person name="Magalhaes I.L.F."/>
            <person name="Oliveira U."/>
            <person name="Santos F.R."/>
            <person name="Vidigal T.H.D.A."/>
            <person name="Brescovit A.D."/>
            <person name="Santos A.J."/>
        </authorList>
    </citation>
    <scope>NUCLEOTIDE SEQUENCE</scope>
    <source>
        <tissue evidence="7">Shoot tissue taken approximately 20 cm above the soil surface</tissue>
    </source>
</reference>
<keyword evidence="3" id="KW-0067">ATP-binding</keyword>
<keyword evidence="2" id="KW-0547">Nucleotide-binding</keyword>
<dbReference type="SUPFAM" id="SSF52374">
    <property type="entry name" value="Nucleotidylyl transferase"/>
    <property type="match status" value="1"/>
</dbReference>
<reference evidence="7" key="2">
    <citation type="journal article" date="2015" name="Data Brief">
        <title>Shoot transcriptome of the giant reed, Arundo donax.</title>
        <authorList>
            <person name="Barrero R.A."/>
            <person name="Guerrero F.D."/>
            <person name="Moolhuijzen P."/>
            <person name="Goolsby J.A."/>
            <person name="Tidwell J."/>
            <person name="Bellgard S.E."/>
            <person name="Bellgard M.I."/>
        </authorList>
    </citation>
    <scope>NUCLEOTIDE SEQUENCE</scope>
    <source>
        <tissue evidence="7">Shoot tissue taken approximately 20 cm above the soil surface</tissue>
    </source>
</reference>
<accession>A0A0A9C918</accession>